<keyword evidence="1" id="KW-1133">Transmembrane helix</keyword>
<evidence type="ECO:0000313" key="3">
    <source>
        <dbReference type="Proteomes" id="UP001190700"/>
    </source>
</evidence>
<dbReference type="AlphaFoldDB" id="A0AAE0C1L4"/>
<protein>
    <submittedName>
        <fullName evidence="2">Uncharacterized protein</fullName>
    </submittedName>
</protein>
<evidence type="ECO:0000313" key="2">
    <source>
        <dbReference type="EMBL" id="KAK3246748.1"/>
    </source>
</evidence>
<keyword evidence="1" id="KW-0472">Membrane</keyword>
<comment type="caution">
    <text evidence="2">The sequence shown here is derived from an EMBL/GenBank/DDBJ whole genome shotgun (WGS) entry which is preliminary data.</text>
</comment>
<gene>
    <name evidence="2" type="ORF">CYMTET_43728</name>
</gene>
<organism evidence="2 3">
    <name type="scientific">Cymbomonas tetramitiformis</name>
    <dbReference type="NCBI Taxonomy" id="36881"/>
    <lineage>
        <taxon>Eukaryota</taxon>
        <taxon>Viridiplantae</taxon>
        <taxon>Chlorophyta</taxon>
        <taxon>Pyramimonadophyceae</taxon>
        <taxon>Pyramimonadales</taxon>
        <taxon>Pyramimonadaceae</taxon>
        <taxon>Cymbomonas</taxon>
    </lineage>
</organism>
<feature type="transmembrane region" description="Helical" evidence="1">
    <location>
        <begin position="118"/>
        <end position="134"/>
    </location>
</feature>
<dbReference type="Proteomes" id="UP001190700">
    <property type="component" value="Unassembled WGS sequence"/>
</dbReference>
<dbReference type="EMBL" id="LGRX02029515">
    <property type="protein sequence ID" value="KAK3246748.1"/>
    <property type="molecule type" value="Genomic_DNA"/>
</dbReference>
<keyword evidence="1" id="KW-0812">Transmembrane</keyword>
<sequence>MLQYGRLLCNVDTGIIFCMFTICSGVGLLFINNTDFIADALYECSPDSSNKSTIACHRSRQLVDLFGWLIPLVSCGTRIFVGTVSDRLQKPFWSYEYKRHARSTYCKGTSCYSTTFELAFGVSIVALGMSLYVARKFRQVGQYI</sequence>
<proteinExistence type="predicted"/>
<evidence type="ECO:0000256" key="1">
    <source>
        <dbReference type="SAM" id="Phobius"/>
    </source>
</evidence>
<name>A0AAE0C1L4_9CHLO</name>
<keyword evidence="3" id="KW-1185">Reference proteome</keyword>
<feature type="transmembrane region" description="Helical" evidence="1">
    <location>
        <begin position="7"/>
        <end position="31"/>
    </location>
</feature>
<accession>A0AAE0C1L4</accession>
<reference evidence="2 3" key="1">
    <citation type="journal article" date="2015" name="Genome Biol. Evol.">
        <title>Comparative Genomics of a Bacterivorous Green Alga Reveals Evolutionary Causalities and Consequences of Phago-Mixotrophic Mode of Nutrition.</title>
        <authorList>
            <person name="Burns J.A."/>
            <person name="Paasch A."/>
            <person name="Narechania A."/>
            <person name="Kim E."/>
        </authorList>
    </citation>
    <scope>NUCLEOTIDE SEQUENCE [LARGE SCALE GENOMIC DNA]</scope>
    <source>
        <strain evidence="2 3">PLY_AMNH</strain>
    </source>
</reference>